<sequence>MPFTVLFLLLVLTQLGHALCPGYNFAFFDNTYPISLIKDEADQGFIAPFAVTDNSCNIVYGCAAPNPCDCSHIKCANLGANTYVNRIAVTSPDDRGTLWYMCRWDVNAGSCILPHIPGGDYVQPVESCCELSRGRMASALQLIFFLDHKITNFLSLATHSPTKTTMHPIAIYVLLAFARLSQALCPGYNYAFFSLSNVSWRGWRWLITDNNCYRVGSPCGFDNPCHCPSLGCSPPPAHVDKIVVNGLWYLCRPDVNAGACSVFEPEGVTHPGGVGVESCCRNDGKRNLKEGLISEREYEAIEDTNAVLDIHLREYAEAVSNGTSVEIMEVMREVQKRDLKLAEAKQLKARGEDALMKLKN</sequence>
<feature type="signal peptide" evidence="1">
    <location>
        <begin position="1"/>
        <end position="18"/>
    </location>
</feature>
<protein>
    <submittedName>
        <fullName evidence="2">Uncharacterized protein</fullName>
    </submittedName>
</protein>
<dbReference type="AlphaFoldDB" id="A0A1L7XS02"/>
<proteinExistence type="predicted"/>
<dbReference type="Proteomes" id="UP000184330">
    <property type="component" value="Unassembled WGS sequence"/>
</dbReference>
<feature type="chain" id="PRO_5009875318" evidence="1">
    <location>
        <begin position="19"/>
        <end position="360"/>
    </location>
</feature>
<evidence type="ECO:0000256" key="1">
    <source>
        <dbReference type="SAM" id="SignalP"/>
    </source>
</evidence>
<gene>
    <name evidence="2" type="ORF">PAC_17730</name>
</gene>
<keyword evidence="1" id="KW-0732">Signal</keyword>
<accession>A0A1L7XS02</accession>
<keyword evidence="3" id="KW-1185">Reference proteome</keyword>
<organism evidence="2 3">
    <name type="scientific">Phialocephala subalpina</name>
    <dbReference type="NCBI Taxonomy" id="576137"/>
    <lineage>
        <taxon>Eukaryota</taxon>
        <taxon>Fungi</taxon>
        <taxon>Dikarya</taxon>
        <taxon>Ascomycota</taxon>
        <taxon>Pezizomycotina</taxon>
        <taxon>Leotiomycetes</taxon>
        <taxon>Helotiales</taxon>
        <taxon>Mollisiaceae</taxon>
        <taxon>Phialocephala</taxon>
        <taxon>Phialocephala fortinii species complex</taxon>
    </lineage>
</organism>
<name>A0A1L7XS02_9HELO</name>
<dbReference type="EMBL" id="FJOG01000047">
    <property type="protein sequence ID" value="CZR67831.1"/>
    <property type="molecule type" value="Genomic_DNA"/>
</dbReference>
<evidence type="ECO:0000313" key="2">
    <source>
        <dbReference type="EMBL" id="CZR67831.1"/>
    </source>
</evidence>
<dbReference type="OrthoDB" id="5348716at2759"/>
<reference evidence="2 3" key="1">
    <citation type="submission" date="2016-03" db="EMBL/GenBank/DDBJ databases">
        <authorList>
            <person name="Ploux O."/>
        </authorList>
    </citation>
    <scope>NUCLEOTIDE SEQUENCE [LARGE SCALE GENOMIC DNA]</scope>
    <source>
        <strain evidence="2 3">UAMH 11012</strain>
    </source>
</reference>
<evidence type="ECO:0000313" key="3">
    <source>
        <dbReference type="Proteomes" id="UP000184330"/>
    </source>
</evidence>